<keyword evidence="3" id="KW-1185">Reference proteome</keyword>
<feature type="compositionally biased region" description="Basic and acidic residues" evidence="1">
    <location>
        <begin position="112"/>
        <end position="121"/>
    </location>
</feature>
<reference evidence="2 3" key="1">
    <citation type="journal article" date="2022" name="bioRxiv">
        <title>Genomics of Preaxostyla Flagellates Illuminates Evolutionary Transitions and the Path Towards Mitochondrial Loss.</title>
        <authorList>
            <person name="Novak L.V.F."/>
            <person name="Treitli S.C."/>
            <person name="Pyrih J."/>
            <person name="Halakuc P."/>
            <person name="Pipaliya S.V."/>
            <person name="Vacek V."/>
            <person name="Brzon O."/>
            <person name="Soukal P."/>
            <person name="Eme L."/>
            <person name="Dacks J.B."/>
            <person name="Karnkowska A."/>
            <person name="Elias M."/>
            <person name="Hampl V."/>
        </authorList>
    </citation>
    <scope>NUCLEOTIDE SEQUENCE [LARGE SCALE GENOMIC DNA]</scope>
    <source>
        <strain evidence="2">NAU3</strain>
        <tissue evidence="2">Gut</tissue>
    </source>
</reference>
<feature type="compositionally biased region" description="Polar residues" evidence="1">
    <location>
        <begin position="318"/>
        <end position="337"/>
    </location>
</feature>
<organism evidence="2 3">
    <name type="scientific">Blattamonas nauphoetae</name>
    <dbReference type="NCBI Taxonomy" id="2049346"/>
    <lineage>
        <taxon>Eukaryota</taxon>
        <taxon>Metamonada</taxon>
        <taxon>Preaxostyla</taxon>
        <taxon>Oxymonadida</taxon>
        <taxon>Blattamonas</taxon>
    </lineage>
</organism>
<gene>
    <name evidence="2" type="ORF">BLNAU_5538</name>
</gene>
<comment type="caution">
    <text evidence="2">The sequence shown here is derived from an EMBL/GenBank/DDBJ whole genome shotgun (WGS) entry which is preliminary data.</text>
</comment>
<accession>A0ABQ9Y738</accession>
<feature type="compositionally biased region" description="Basic and acidic residues" evidence="1">
    <location>
        <begin position="90"/>
        <end position="104"/>
    </location>
</feature>
<dbReference type="EMBL" id="JARBJD010000029">
    <property type="protein sequence ID" value="KAK2959489.1"/>
    <property type="molecule type" value="Genomic_DNA"/>
</dbReference>
<sequence>MIQPGKEESADFEATRASLYLHLNTTIKLKQRPPNSFCNIQSAVGRRNVIKTSADADFDETEFRDERVSSFILSYHDDKLDMHGNPITHAKEEATEDATDKELDTPSPSSAMDDRKSESPHLKQTPALSPSVSTQATTPPAPTTLGTFPRLASRPVSQRALAISSPSLPRGQSSLARSSSFTLQDTHIPFSDSVQSEAEEGQATDLTTQLQDEEDDENFDAMDEYRQFSLQKSFGWRGSEWGGASSGGRGGRLTNLFACFTLSIPPHADAQKTNDMAFPPSTRLKMHKAEVDLVSAVQYVCMITDLLLKDDIVTFDDTTQSGQSRRTPKLSTSSPAASSPRDKVGEMYQTCMVESGLVHFTLSALRFGVTAEHCAFLTYFVVVENAWAPAVTKAECLYVDPDEAITLSFGSPKTPSSDPLIHLSPLPFPSTYVPPLPQLCSSPEPYSPPENEEWESDTLLPSPPQLILTLTQFRSSYTHSLSSFCLSL</sequence>
<evidence type="ECO:0000313" key="3">
    <source>
        <dbReference type="Proteomes" id="UP001281761"/>
    </source>
</evidence>
<feature type="region of interest" description="Disordered" evidence="1">
    <location>
        <begin position="90"/>
        <end position="150"/>
    </location>
</feature>
<evidence type="ECO:0000313" key="2">
    <source>
        <dbReference type="EMBL" id="KAK2959489.1"/>
    </source>
</evidence>
<protein>
    <submittedName>
        <fullName evidence="2">Uncharacterized protein</fullName>
    </submittedName>
</protein>
<evidence type="ECO:0000256" key="1">
    <source>
        <dbReference type="SAM" id="MobiDB-lite"/>
    </source>
</evidence>
<feature type="region of interest" description="Disordered" evidence="1">
    <location>
        <begin position="318"/>
        <end position="342"/>
    </location>
</feature>
<feature type="compositionally biased region" description="Low complexity" evidence="1">
    <location>
        <begin position="129"/>
        <end position="149"/>
    </location>
</feature>
<dbReference type="Proteomes" id="UP001281761">
    <property type="component" value="Unassembled WGS sequence"/>
</dbReference>
<name>A0ABQ9Y738_9EUKA</name>
<proteinExistence type="predicted"/>